<proteinExistence type="inferred from homology"/>
<evidence type="ECO:0000256" key="3">
    <source>
        <dbReference type="ARBA" id="ARBA00022475"/>
    </source>
</evidence>
<dbReference type="EMBL" id="JBAKIA010000004">
    <property type="protein sequence ID" value="MEJ8473822.1"/>
    <property type="molecule type" value="Genomic_DNA"/>
</dbReference>
<comment type="subcellular location">
    <subcellularLocation>
        <location evidence="1 9">Cell inner membrane</location>
        <topology evidence="1 9">Multi-pass membrane protein</topology>
    </subcellularLocation>
</comment>
<feature type="transmembrane region" description="Helical" evidence="9">
    <location>
        <begin position="82"/>
        <end position="106"/>
    </location>
</feature>
<dbReference type="InterPro" id="IPR055348">
    <property type="entry name" value="DctQ"/>
</dbReference>
<evidence type="ECO:0000256" key="5">
    <source>
        <dbReference type="ARBA" id="ARBA00022692"/>
    </source>
</evidence>
<keyword evidence="3" id="KW-1003">Cell membrane</keyword>
<evidence type="ECO:0000256" key="4">
    <source>
        <dbReference type="ARBA" id="ARBA00022519"/>
    </source>
</evidence>
<keyword evidence="6 9" id="KW-1133">Transmembrane helix</keyword>
<comment type="function">
    <text evidence="9">Part of the tripartite ATP-independent periplasmic (TRAP) transport system.</text>
</comment>
<dbReference type="RefSeq" id="WP_340273483.1">
    <property type="nucleotide sequence ID" value="NZ_JBAKIA010000004.1"/>
</dbReference>
<feature type="transmembrane region" description="Helical" evidence="9">
    <location>
        <begin position="129"/>
        <end position="153"/>
    </location>
</feature>
<protein>
    <recommendedName>
        <fullName evidence="9">TRAP transporter small permease protein</fullName>
    </recommendedName>
</protein>
<feature type="transmembrane region" description="Helical" evidence="9">
    <location>
        <begin position="43"/>
        <end position="61"/>
    </location>
</feature>
<evidence type="ECO:0000313" key="11">
    <source>
        <dbReference type="EMBL" id="MEJ8473822.1"/>
    </source>
</evidence>
<evidence type="ECO:0000256" key="1">
    <source>
        <dbReference type="ARBA" id="ARBA00004429"/>
    </source>
</evidence>
<evidence type="ECO:0000256" key="8">
    <source>
        <dbReference type="ARBA" id="ARBA00038436"/>
    </source>
</evidence>
<keyword evidence="12" id="KW-1185">Reference proteome</keyword>
<comment type="caution">
    <text evidence="9">Lacks conserved residue(s) required for the propagation of feature annotation.</text>
</comment>
<keyword evidence="2 9" id="KW-0813">Transport</keyword>
<dbReference type="PANTHER" id="PTHR35011">
    <property type="entry name" value="2,3-DIKETO-L-GULONATE TRAP TRANSPORTER SMALL PERMEASE PROTEIN YIAM"/>
    <property type="match status" value="1"/>
</dbReference>
<keyword evidence="5 9" id="KW-0812">Transmembrane</keyword>
<sequence>MHRFTIAVSWIFGLLLLGLSLFVSLETISRKLLNYSFQGADELGGYILAICGSLSFTVALIERGHVRIDFLHDRFSPRIQAMLNFASLIVLTGLGFFFVRYCYAVVRDTIDYGSTAATPWATPLIYPQSLWYCALAIFFITCVCLLVSSALALAGGEYDRVNADFGPKGAMEELNDELDDLAQR</sequence>
<name>A0ABU8TI42_9HYPH</name>
<accession>A0ABU8TI42</accession>
<evidence type="ECO:0000256" key="9">
    <source>
        <dbReference type="RuleBase" id="RU369079"/>
    </source>
</evidence>
<reference evidence="11 12" key="1">
    <citation type="submission" date="2024-02" db="EMBL/GenBank/DDBJ databases">
        <title>Roseibium algae sp. nov., isolated from marine alga (Grateloupia sp.), showing potential in myo-inositol conversion.</title>
        <authorList>
            <person name="Wang Y."/>
        </authorList>
    </citation>
    <scope>NUCLEOTIDE SEQUENCE [LARGE SCALE GENOMIC DNA]</scope>
    <source>
        <strain evidence="11 12">H3510</strain>
    </source>
</reference>
<keyword evidence="4 9" id="KW-0997">Cell inner membrane</keyword>
<organism evidence="11 12">
    <name type="scientific">Roseibium algae</name>
    <dbReference type="NCBI Taxonomy" id="3123038"/>
    <lineage>
        <taxon>Bacteria</taxon>
        <taxon>Pseudomonadati</taxon>
        <taxon>Pseudomonadota</taxon>
        <taxon>Alphaproteobacteria</taxon>
        <taxon>Hyphomicrobiales</taxon>
        <taxon>Stappiaceae</taxon>
        <taxon>Roseibium</taxon>
    </lineage>
</organism>
<evidence type="ECO:0000256" key="7">
    <source>
        <dbReference type="ARBA" id="ARBA00023136"/>
    </source>
</evidence>
<dbReference type="Pfam" id="PF04290">
    <property type="entry name" value="DctQ"/>
    <property type="match status" value="1"/>
</dbReference>
<evidence type="ECO:0000259" key="10">
    <source>
        <dbReference type="Pfam" id="PF04290"/>
    </source>
</evidence>
<gene>
    <name evidence="11" type="ORF">V6575_06970</name>
</gene>
<feature type="domain" description="Tripartite ATP-independent periplasmic transporters DctQ component" evidence="10">
    <location>
        <begin position="20"/>
        <end position="149"/>
    </location>
</feature>
<comment type="caution">
    <text evidence="11">The sequence shown here is derived from an EMBL/GenBank/DDBJ whole genome shotgun (WGS) entry which is preliminary data.</text>
</comment>
<dbReference type="PANTHER" id="PTHR35011:SF10">
    <property type="entry name" value="TRAP TRANSPORTER SMALL PERMEASE PROTEIN"/>
    <property type="match status" value="1"/>
</dbReference>
<dbReference type="Proteomes" id="UP001385499">
    <property type="component" value="Unassembled WGS sequence"/>
</dbReference>
<evidence type="ECO:0000313" key="12">
    <source>
        <dbReference type="Proteomes" id="UP001385499"/>
    </source>
</evidence>
<comment type="subunit">
    <text evidence="9">The complex comprises the extracytoplasmic solute receptor protein and the two transmembrane proteins.</text>
</comment>
<evidence type="ECO:0000256" key="6">
    <source>
        <dbReference type="ARBA" id="ARBA00022989"/>
    </source>
</evidence>
<keyword evidence="7 9" id="KW-0472">Membrane</keyword>
<evidence type="ECO:0000256" key="2">
    <source>
        <dbReference type="ARBA" id="ARBA00022448"/>
    </source>
</evidence>
<comment type="similarity">
    <text evidence="8 9">Belongs to the TRAP transporter small permease family.</text>
</comment>
<dbReference type="InterPro" id="IPR007387">
    <property type="entry name" value="TRAP_DctQ"/>
</dbReference>